<name>A0A5N1JJX7_9BACT</name>
<dbReference type="GO" id="GO:0009279">
    <property type="term" value="C:cell outer membrane"/>
    <property type="evidence" value="ECO:0007669"/>
    <property type="project" value="UniProtKB-SubCell"/>
</dbReference>
<sequence length="818" mass="90788">MIFVRTTECLSTWLIVVVLLRFLTAHSANPMTTTFFRNSLFLCLLTLLALTGFSQTPTQTIRGTVYDASQSRPLVGASVVVQNSKSGAITDEQGHFRLTNLPIGRHQLSVSFVGYEPSVINEVLVESGKEQVLEIYLQPGVTQLGEATAIGTRTDRTISAEHITIEQVLRFPASYLDPARLATAYAGVVTTNDGTNNISVRGNSPNSLIWRLEGVEIVNPNHQSNAGTIGDRPTANGGGVNMLSAQLLGTTRFLTGAFSPEYGNSVGGVMDMSLRPGNNERHEFIAQAGLIGLDLAAEGPISKQKGSSYLVNYRYSFTGLLGTMGVTFGGEDIRFQDLSFNLTFPTRKGGRFTAFGVLGNSSNDFTALATEEQTQDKDRNTISFTTKMAAGGLTLSQPIGTRWLWKTALVLSANNSARNLESPGDARFRPNYERDDQTGSRYSLTSSLNYRINARNSFKAGLYLTRAYNSVDVWKDVNPFFIGSSANNSLFAGSMEGWMIQPYVNYQWLPADNVTVNAGLFYNTFTFNQSRSLEPRASVRWEVRPGKALTVAYGLHSQPQLPQVYLAKRNPDNKMLFNNEDLGFTKAYHLVAGYTHQLSPDSYWKIEGYSQMLFDVPISTVSGSKFSAVNLIEAYASEPLVNAGKAQNRGVELTYQKYLSKNYYVLASGSVYDSRYQAADGVWRSTRFDGGFTSGLTAGKEWTKSRETRSRIWGINGRISYLGGLRDRPIDAVLSQQTGTTVYSSEEFSVHFPAYFRTDLRIYWKKSKARYSRTLSLDLQNLTNAQNAFYSYFDAFQGKVVQKYQLGLIPILNYRWEF</sequence>
<organism evidence="5 6">
    <name type="scientific">Larkinella humicola</name>
    <dbReference type="NCBI Taxonomy" id="2607654"/>
    <lineage>
        <taxon>Bacteria</taxon>
        <taxon>Pseudomonadati</taxon>
        <taxon>Bacteroidota</taxon>
        <taxon>Cytophagia</taxon>
        <taxon>Cytophagales</taxon>
        <taxon>Spirosomataceae</taxon>
        <taxon>Larkinella</taxon>
    </lineage>
</organism>
<evidence type="ECO:0000256" key="1">
    <source>
        <dbReference type="ARBA" id="ARBA00004442"/>
    </source>
</evidence>
<dbReference type="InterPro" id="IPR000531">
    <property type="entry name" value="Beta-barrel_TonB"/>
</dbReference>
<reference evidence="5 6" key="1">
    <citation type="submission" date="2019-09" db="EMBL/GenBank/DDBJ databases">
        <title>Genome Sequence of Larkinella sp MA1.</title>
        <authorList>
            <person name="Srinivasan S."/>
        </authorList>
    </citation>
    <scope>NUCLEOTIDE SEQUENCE [LARGE SCALE GENOMIC DNA]</scope>
    <source>
        <strain evidence="5 6">MA1</strain>
    </source>
</reference>
<protein>
    <submittedName>
        <fullName evidence="5">TonB-dependent receptor</fullName>
    </submittedName>
</protein>
<comment type="subcellular location">
    <subcellularLocation>
        <location evidence="1">Cell outer membrane</location>
    </subcellularLocation>
</comment>
<accession>A0A5N1JJX7</accession>
<dbReference type="Gene3D" id="2.170.130.10">
    <property type="entry name" value="TonB-dependent receptor, plug domain"/>
    <property type="match status" value="1"/>
</dbReference>
<dbReference type="Gene3D" id="2.60.40.1120">
    <property type="entry name" value="Carboxypeptidase-like, regulatory domain"/>
    <property type="match status" value="1"/>
</dbReference>
<dbReference type="Gene3D" id="2.40.170.20">
    <property type="entry name" value="TonB-dependent receptor, beta-barrel domain"/>
    <property type="match status" value="1"/>
</dbReference>
<dbReference type="SUPFAM" id="SSF56935">
    <property type="entry name" value="Porins"/>
    <property type="match status" value="1"/>
</dbReference>
<evidence type="ECO:0000313" key="6">
    <source>
        <dbReference type="Proteomes" id="UP000326344"/>
    </source>
</evidence>
<dbReference type="EMBL" id="VTWS01000001">
    <property type="protein sequence ID" value="KAA9356464.1"/>
    <property type="molecule type" value="Genomic_DNA"/>
</dbReference>
<comment type="caution">
    <text evidence="5">The sequence shown here is derived from an EMBL/GenBank/DDBJ whole genome shotgun (WGS) entry which is preliminary data.</text>
</comment>
<gene>
    <name evidence="5" type="ORF">F0P93_01545</name>
</gene>
<keyword evidence="5" id="KW-0675">Receptor</keyword>
<evidence type="ECO:0000256" key="2">
    <source>
        <dbReference type="ARBA" id="ARBA00023136"/>
    </source>
</evidence>
<dbReference type="InterPro" id="IPR008969">
    <property type="entry name" value="CarboxyPept-like_regulatory"/>
</dbReference>
<keyword evidence="2" id="KW-0472">Membrane</keyword>
<feature type="domain" description="TonB-dependent receptor-like beta-barrel" evidence="4">
    <location>
        <begin position="344"/>
        <end position="782"/>
    </location>
</feature>
<dbReference type="InterPro" id="IPR037066">
    <property type="entry name" value="Plug_dom_sf"/>
</dbReference>
<keyword evidence="3" id="KW-0998">Cell outer membrane</keyword>
<evidence type="ECO:0000313" key="5">
    <source>
        <dbReference type="EMBL" id="KAA9356464.1"/>
    </source>
</evidence>
<evidence type="ECO:0000259" key="4">
    <source>
        <dbReference type="Pfam" id="PF00593"/>
    </source>
</evidence>
<dbReference type="AlphaFoldDB" id="A0A5N1JJX7"/>
<dbReference type="InterPro" id="IPR036942">
    <property type="entry name" value="Beta-barrel_TonB_sf"/>
</dbReference>
<evidence type="ECO:0000256" key="3">
    <source>
        <dbReference type="ARBA" id="ARBA00023237"/>
    </source>
</evidence>
<dbReference type="Pfam" id="PF00593">
    <property type="entry name" value="TonB_dep_Rec_b-barrel"/>
    <property type="match status" value="1"/>
</dbReference>
<dbReference type="Pfam" id="PF13620">
    <property type="entry name" value="CarboxypepD_reg"/>
    <property type="match status" value="1"/>
</dbReference>
<dbReference type="Proteomes" id="UP000326344">
    <property type="component" value="Unassembled WGS sequence"/>
</dbReference>
<proteinExistence type="predicted"/>
<keyword evidence="6" id="KW-1185">Reference proteome</keyword>
<dbReference type="SUPFAM" id="SSF49464">
    <property type="entry name" value="Carboxypeptidase regulatory domain-like"/>
    <property type="match status" value="1"/>
</dbReference>